<dbReference type="OrthoDB" id="2186795at2"/>
<keyword evidence="7" id="KW-1185">Reference proteome</keyword>
<keyword evidence="1" id="KW-0175">Coiled coil</keyword>
<feature type="coiled-coil region" evidence="1">
    <location>
        <begin position="4"/>
        <end position="38"/>
    </location>
</feature>
<gene>
    <name evidence="5" type="ORF">EGM181_12355</name>
    <name evidence="4" type="ORF">GTI89_13580</name>
    <name evidence="2" type="ORF">HWH42_16920</name>
    <name evidence="6" type="ORF">NCTC12360_03684</name>
    <name evidence="3" type="ORF">QRX88_03125</name>
</gene>
<dbReference type="RefSeq" id="WP_003125992.1">
    <property type="nucleotide sequence ID" value="NZ_BSYC01000001.1"/>
</dbReference>
<dbReference type="Proteomes" id="UP001241571">
    <property type="component" value="Unassembled WGS sequence"/>
</dbReference>
<dbReference type="Proteomes" id="UP000439965">
    <property type="component" value="Unassembled WGS sequence"/>
</dbReference>
<evidence type="ECO:0000313" key="6">
    <source>
        <dbReference type="EMBL" id="STD85131.1"/>
    </source>
</evidence>
<dbReference type="GeneID" id="93224801"/>
<reference evidence="6 7" key="1">
    <citation type="submission" date="2018-06" db="EMBL/GenBank/DDBJ databases">
        <authorList>
            <consortium name="Pathogen Informatics"/>
            <person name="Doyle S."/>
        </authorList>
    </citation>
    <scope>NUCLEOTIDE SEQUENCE [LARGE SCALE GENOMIC DNA]</scope>
    <source>
        <strain evidence="6 7">NCTC12360</strain>
    </source>
</reference>
<evidence type="ECO:0000313" key="9">
    <source>
        <dbReference type="Proteomes" id="UP000516696"/>
    </source>
</evidence>
<evidence type="ECO:0000256" key="1">
    <source>
        <dbReference type="SAM" id="Coils"/>
    </source>
</evidence>
<evidence type="ECO:0000313" key="11">
    <source>
        <dbReference type="Proteomes" id="UP001241571"/>
    </source>
</evidence>
<dbReference type="AlphaFoldDB" id="A0A1L8TZ39"/>
<dbReference type="Proteomes" id="UP000571857">
    <property type="component" value="Unassembled WGS sequence"/>
</dbReference>
<dbReference type="EMBL" id="JASUBT010000002">
    <property type="protein sequence ID" value="MDL4934711.1"/>
    <property type="molecule type" value="Genomic_DNA"/>
</dbReference>
<proteinExistence type="predicted"/>
<dbReference type="Proteomes" id="UP000516696">
    <property type="component" value="Chromosome"/>
</dbReference>
<name>A0A1L8TZ39_ENTGA</name>
<evidence type="ECO:0000313" key="7">
    <source>
        <dbReference type="Proteomes" id="UP000254807"/>
    </source>
</evidence>
<reference evidence="4 8" key="2">
    <citation type="submission" date="2019-04" db="EMBL/GenBank/DDBJ databases">
        <title>Step-wise assembly of the neonatal virome modulated by breast feeding.</title>
        <authorList>
            <person name="Liang G."/>
            <person name="Bushman F."/>
        </authorList>
    </citation>
    <scope>NUCLEOTIDE SEQUENCE [LARGE SCALE GENOMIC DNA]</scope>
    <source>
        <strain evidence="4 8">E3404</strain>
    </source>
</reference>
<evidence type="ECO:0000313" key="3">
    <source>
        <dbReference type="EMBL" id="MDL4934711.1"/>
    </source>
</evidence>
<reference evidence="3 11" key="5">
    <citation type="submission" date="2023-06" db="EMBL/GenBank/DDBJ databases">
        <title>Acute promotion of culturable opportunistic pathogens and persistent increase of antibiotic resistance following antibiotic exposure in mouse gut microbiota.</title>
        <authorList>
            <person name="Li L."/>
            <person name="Wang B."/>
            <person name="Sun Y."/>
            <person name="Wang M."/>
            <person name="Xu H."/>
        </authorList>
    </citation>
    <scope>NUCLEOTIDE SEQUENCE [LARGE SCALE GENOMIC DNA]</scope>
    <source>
        <strain evidence="3 11">CRI2_2</strain>
    </source>
</reference>
<evidence type="ECO:0000313" key="5">
    <source>
        <dbReference type="EMBL" id="QOG27995.1"/>
    </source>
</evidence>
<dbReference type="Proteomes" id="UP000254807">
    <property type="component" value="Unassembled WGS sequence"/>
</dbReference>
<evidence type="ECO:0000313" key="10">
    <source>
        <dbReference type="Proteomes" id="UP000571857"/>
    </source>
</evidence>
<accession>A0A1L8TZ39</accession>
<reference evidence="2 10" key="4">
    <citation type="submission" date="2020-06" db="EMBL/GenBank/DDBJ databases">
        <title>Crossreactivity between MHC class I-restricted antigens from cancer cells and an enterococcal bacteriophage.</title>
        <authorList>
            <person name="Fluckiger A."/>
            <person name="Daillere R."/>
            <person name="Sassi M."/>
            <person name="Cattoir V."/>
            <person name="Kroemer G."/>
            <person name="Zitvogel L."/>
        </authorList>
    </citation>
    <scope>NUCLEOTIDE SEQUENCE [LARGE SCALE GENOMIC DNA]</scope>
    <source>
        <strain evidence="2 10">EG4</strain>
    </source>
</reference>
<dbReference type="EMBL" id="JABXJK010000089">
    <property type="protein sequence ID" value="MBA0974250.1"/>
    <property type="molecule type" value="Genomic_DNA"/>
</dbReference>
<dbReference type="EMBL" id="CP050485">
    <property type="protein sequence ID" value="QOG27995.1"/>
    <property type="molecule type" value="Genomic_DNA"/>
</dbReference>
<dbReference type="EMBL" id="UFYW01000001">
    <property type="protein sequence ID" value="STD85131.1"/>
    <property type="molecule type" value="Genomic_DNA"/>
</dbReference>
<protein>
    <submittedName>
        <fullName evidence="4">Uncharacterized protein</fullName>
    </submittedName>
</protein>
<organism evidence="4 8">
    <name type="scientific">Enterococcus gallinarum</name>
    <dbReference type="NCBI Taxonomy" id="1353"/>
    <lineage>
        <taxon>Bacteria</taxon>
        <taxon>Bacillati</taxon>
        <taxon>Bacillota</taxon>
        <taxon>Bacilli</taxon>
        <taxon>Lactobacillales</taxon>
        <taxon>Enterococcaceae</taxon>
        <taxon>Enterococcus</taxon>
    </lineage>
</organism>
<reference evidence="5 9" key="3">
    <citation type="submission" date="2020-03" db="EMBL/GenBank/DDBJ databases">
        <title>Characterization of ganglioside-mimicking enterococci.</title>
        <authorList>
            <person name="Patry R.T."/>
            <person name="Nothaft H."/>
            <person name="Bridger R."/>
            <person name="Shajahan A."/>
            <person name="Huynh S."/>
            <person name="Sanchez S."/>
            <person name="Azadi P."/>
            <person name="Cooper K."/>
            <person name="Miller W.G."/>
            <person name="Parker C.T."/>
            <person name="Wells L."/>
            <person name="Szymanski C.M."/>
        </authorList>
    </citation>
    <scope>NUCLEOTIDE SEQUENCE [LARGE SCALE GENOMIC DNA]</scope>
    <source>
        <strain evidence="5 9">EGM181</strain>
    </source>
</reference>
<evidence type="ECO:0000313" key="4">
    <source>
        <dbReference type="EMBL" id="MXS27085.1"/>
    </source>
</evidence>
<evidence type="ECO:0000313" key="8">
    <source>
        <dbReference type="Proteomes" id="UP000439965"/>
    </source>
</evidence>
<dbReference type="EMBL" id="WVTI01000014">
    <property type="protein sequence ID" value="MXS27085.1"/>
    <property type="molecule type" value="Genomic_DNA"/>
</dbReference>
<sequence length="60" mass="6949">MDSNQLILEALKNLVNNVNELNKEIHSMEEVNQRLTIEQVEIAHELKNIKRVLINDNIIG</sequence>
<evidence type="ECO:0000313" key="2">
    <source>
        <dbReference type="EMBL" id="MBA0974250.1"/>
    </source>
</evidence>